<dbReference type="KEGG" id="vg:10963740"/>
<proteinExistence type="predicted"/>
<evidence type="ECO:0000313" key="1">
    <source>
        <dbReference type="EMBL" id="ADO00361.1"/>
    </source>
</evidence>
<dbReference type="GeneID" id="10963740"/>
<organism evidence="1 2">
    <name type="scientific">Wiseana iridescent virus</name>
    <name type="common">WIV</name>
    <name type="synonym">Insect iridescent virus type 9</name>
    <dbReference type="NCBI Taxonomy" id="68347"/>
    <lineage>
        <taxon>Viruses</taxon>
        <taxon>Varidnaviria</taxon>
        <taxon>Bamfordvirae</taxon>
        <taxon>Nucleocytoviricota</taxon>
        <taxon>Megaviricetes</taxon>
        <taxon>Pimascovirales</taxon>
        <taxon>Pimascovirales incertae sedis</taxon>
        <taxon>Iridoviridae</taxon>
        <taxon>Betairidovirinae</taxon>
        <taxon>Chloriridovirus</taxon>
        <taxon>Chloriridovirus wiseana1</taxon>
        <taxon>Invertebrate iridescent virus 9</taxon>
    </lineage>
</organism>
<accession>G0T544</accession>
<dbReference type="Proteomes" id="UP000112896">
    <property type="component" value="Segment"/>
</dbReference>
<evidence type="ECO:0000313" key="2">
    <source>
        <dbReference type="Proteomes" id="UP000112896"/>
    </source>
</evidence>
<keyword evidence="2" id="KW-1185">Reference proteome</keyword>
<dbReference type="EMBL" id="GQ918152">
    <property type="protein sequence ID" value="ADO00361.1"/>
    <property type="molecule type" value="Genomic_DNA"/>
</dbReference>
<name>G0T544_IRV9</name>
<protein>
    <submittedName>
        <fullName evidence="1">Uncharacterized protein</fullName>
    </submittedName>
</protein>
<sequence>MIKETINLGGVSPQIKVDNNLLGNIKNLTYNTHGMSMRCNRQRKDIMSRLSSTINGNKKDLWSQIKELTGWISSKTEIDEGSFKYKITY</sequence>
<reference evidence="1 2" key="1">
    <citation type="journal article" date="2011" name="J. Virol.">
        <title>Genomic and proteomic analysis of invertebrate iridovirus type 9.</title>
        <authorList>
            <person name="Wong C.K."/>
            <person name="Young V.L."/>
            <person name="Kleffmann T."/>
            <person name="Ward V.K."/>
        </authorList>
    </citation>
    <scope>NUCLEOTIDE SEQUENCE [LARGE SCALE GENOMIC DNA]</scope>
</reference>
<organismHost>
    <name type="scientific">Wiseana cervinata</name>
    <dbReference type="NCBI Taxonomy" id="107013"/>
</organismHost>
<dbReference type="RefSeq" id="YP_004732801.1">
    <property type="nucleotide sequence ID" value="NC_015780.1"/>
</dbReference>